<dbReference type="EMBL" id="CP054580">
    <property type="protein sequence ID" value="QKS24585.1"/>
    <property type="molecule type" value="Genomic_DNA"/>
</dbReference>
<name>A0AAP9NLZ9_9GAMM</name>
<dbReference type="RefSeq" id="WP_174788197.1">
    <property type="nucleotide sequence ID" value="NZ_CP054580.1"/>
</dbReference>
<gene>
    <name evidence="1" type="ORF">FX987_02367</name>
</gene>
<accession>A0AAP9NLZ9</accession>
<organism evidence="1 2">
    <name type="scientific">Vreelandella titanicae</name>
    <dbReference type="NCBI Taxonomy" id="664683"/>
    <lineage>
        <taxon>Bacteria</taxon>
        <taxon>Pseudomonadati</taxon>
        <taxon>Pseudomonadota</taxon>
        <taxon>Gammaproteobacteria</taxon>
        <taxon>Oceanospirillales</taxon>
        <taxon>Halomonadaceae</taxon>
        <taxon>Vreelandella</taxon>
    </lineage>
</organism>
<dbReference type="Proteomes" id="UP000509761">
    <property type="component" value="Chromosome"/>
</dbReference>
<protein>
    <submittedName>
        <fullName evidence="1">Uncharacterized protein</fullName>
    </submittedName>
</protein>
<evidence type="ECO:0000313" key="1">
    <source>
        <dbReference type="EMBL" id="QKS24585.1"/>
    </source>
</evidence>
<keyword evidence="2" id="KW-1185">Reference proteome</keyword>
<reference evidence="1 2" key="1">
    <citation type="submission" date="2019-12" db="EMBL/GenBank/DDBJ databases">
        <title>Genome sequencing and assembly of endphytes of Porphyra tenera.</title>
        <authorList>
            <person name="Park J.M."/>
            <person name="Shin R."/>
            <person name="Jo S.H."/>
        </authorList>
    </citation>
    <scope>NUCLEOTIDE SEQUENCE [LARGE SCALE GENOMIC DNA]</scope>
    <source>
        <strain evidence="1 2">GPM3</strain>
    </source>
</reference>
<dbReference type="AlphaFoldDB" id="A0AAP9NLZ9"/>
<proteinExistence type="predicted"/>
<sequence>MARLNAHTYQDRDDAVTRYILKIDDAAATARKIDATQADLYRQKLIEASAGGGALLQAEADVLEIDIATLCANVIQRHNERCAHTHDIEIKRIKAKADVRAAANASAMHAIFENFKAAISFS</sequence>
<evidence type="ECO:0000313" key="2">
    <source>
        <dbReference type="Proteomes" id="UP000509761"/>
    </source>
</evidence>